<name>A0A6S6XVA4_9PROT</name>
<dbReference type="FunFam" id="3.30.460.10:FF:000001">
    <property type="entry name" value="GTP pyrophosphokinase RelA"/>
    <property type="match status" value="1"/>
</dbReference>
<dbReference type="KEGG" id="doe:DENOEST_1645"/>
<dbReference type="InterPro" id="IPR012675">
    <property type="entry name" value="Beta-grasp_dom_sf"/>
</dbReference>
<sequence>MVAVVHSFSDQHSDDEIFALASTGLREAESARLRQAFDFARETYGERLLGTGEAAFSHAVSMAVILASLDLDLDTRLAALLFDMPDDLPDYEESLSPRFGAESIRLVKGLHRLAPLRLLIRSKSGSEVQAQTEILRKMLLAMVEDIRVVLLRLASRTQTLRWLTDHETEDRADIARESLDIYAPLANRLGVWQFKWELEDLSFRFTEPATYKRIAKMLEERRVERENFIESAVDRLKAELTTLGIEAEVYGRPKHIYSIWNKMRAKNLDFSQVYDVRALRIIVAEVRDCYTALGLVHQLWQPIHGEFDDYISHPKGNNYRSLHTAVEAEDGRAVEVQIRTREMHQHAELGVAAHWRYKESGTSARADSDYDDKISLLRQLLTWRDEVTDSSQWLEQFKRAALDDTLYVLTPQGRVIDLPRGATPLDFAYRLHTDLGHRCRGARVDGQLLPLNTPLKNGQRVEIVAAKSGGPSRDWLNPNQAYLATPGARRKVKQWFASQDEAELLAQGRSFVTRELQREGQSQANLEELAHKLGFRDMEAMFLAAAHNELGPRAIQTALRGDVADVAPEPEIVTRRSRATDSKVLIVGVDKLLTQLGRCCKPVPPDAIQGFVTRGKGVSIHRVDCINFRNMVVRNPERVISAEWGVAQEGALYAVDLLVEASDRQGLLRDISDVLSKEKVNVTAVKTLSKSGTARMAFTVELTGAGRLPRLFTLLGEVPGVVSVRRG</sequence>
<evidence type="ECO:0000313" key="7">
    <source>
        <dbReference type="Proteomes" id="UP000515733"/>
    </source>
</evidence>
<evidence type="ECO:0000313" key="6">
    <source>
        <dbReference type="EMBL" id="CAB1368810.1"/>
    </source>
</evidence>
<evidence type="ECO:0000256" key="1">
    <source>
        <dbReference type="ARBA" id="ARBA00019852"/>
    </source>
</evidence>
<dbReference type="InterPro" id="IPR043519">
    <property type="entry name" value="NT_sf"/>
</dbReference>
<keyword evidence="6" id="KW-0418">Kinase</keyword>
<dbReference type="FunFam" id="3.10.20.30:FF:000002">
    <property type="entry name" value="GTP pyrophosphokinase (RelA/SpoT)"/>
    <property type="match status" value="1"/>
</dbReference>
<dbReference type="Gene3D" id="3.30.70.260">
    <property type="match status" value="1"/>
</dbReference>
<gene>
    <name evidence="6" type="primary">relA</name>
    <name evidence="6" type="ORF">DENOEST_1645</name>
</gene>
<dbReference type="Pfam" id="PF13291">
    <property type="entry name" value="ACT_4"/>
    <property type="match status" value="1"/>
</dbReference>
<dbReference type="CDD" id="cd01668">
    <property type="entry name" value="TGS_RSH"/>
    <property type="match status" value="1"/>
</dbReference>
<dbReference type="GO" id="GO:0042594">
    <property type="term" value="P:response to starvation"/>
    <property type="evidence" value="ECO:0007669"/>
    <property type="project" value="TreeGrafter"/>
</dbReference>
<dbReference type="InterPro" id="IPR002912">
    <property type="entry name" value="ACT_dom"/>
</dbReference>
<dbReference type="OrthoDB" id="9805041at2"/>
<dbReference type="InterPro" id="IPR012676">
    <property type="entry name" value="TGS-like"/>
</dbReference>
<dbReference type="SUPFAM" id="SSF81301">
    <property type="entry name" value="Nucleotidyltransferase"/>
    <property type="match status" value="1"/>
</dbReference>
<evidence type="ECO:0000256" key="5">
    <source>
        <dbReference type="RuleBase" id="RU003847"/>
    </source>
</evidence>
<dbReference type="PROSITE" id="PS51880">
    <property type="entry name" value="TGS"/>
    <property type="match status" value="1"/>
</dbReference>
<organism evidence="6 7">
    <name type="scientific">Denitratisoma oestradiolicum</name>
    <dbReference type="NCBI Taxonomy" id="311182"/>
    <lineage>
        <taxon>Bacteria</taxon>
        <taxon>Pseudomonadati</taxon>
        <taxon>Pseudomonadota</taxon>
        <taxon>Betaproteobacteria</taxon>
        <taxon>Nitrosomonadales</taxon>
        <taxon>Sterolibacteriaceae</taxon>
        <taxon>Denitratisoma</taxon>
    </lineage>
</organism>
<dbReference type="PROSITE" id="PS51671">
    <property type="entry name" value="ACT"/>
    <property type="match status" value="1"/>
</dbReference>
<keyword evidence="6" id="KW-0808">Transferase</keyword>
<evidence type="ECO:0000256" key="4">
    <source>
        <dbReference type="ARBA" id="ARBA00033308"/>
    </source>
</evidence>
<dbReference type="GO" id="GO:0008893">
    <property type="term" value="F:guanosine-3',5'-bis(diphosphate) 3'-diphosphatase activity"/>
    <property type="evidence" value="ECO:0007669"/>
    <property type="project" value="TreeGrafter"/>
</dbReference>
<dbReference type="CDD" id="cd05399">
    <property type="entry name" value="NT_Rel-Spo_like"/>
    <property type="match status" value="1"/>
</dbReference>
<dbReference type="GO" id="GO:0015949">
    <property type="term" value="P:nucleobase-containing small molecule interconversion"/>
    <property type="evidence" value="ECO:0007669"/>
    <property type="project" value="UniProtKB-ARBA"/>
</dbReference>
<dbReference type="Gene3D" id="1.10.3210.10">
    <property type="entry name" value="Hypothetical protein af1432"/>
    <property type="match status" value="1"/>
</dbReference>
<dbReference type="GO" id="GO:0005886">
    <property type="term" value="C:plasma membrane"/>
    <property type="evidence" value="ECO:0007669"/>
    <property type="project" value="TreeGrafter"/>
</dbReference>
<dbReference type="SUPFAM" id="SSF81271">
    <property type="entry name" value="TGS-like"/>
    <property type="match status" value="1"/>
</dbReference>
<dbReference type="SUPFAM" id="SSF109604">
    <property type="entry name" value="HD-domain/PDEase-like"/>
    <property type="match status" value="1"/>
</dbReference>
<keyword evidence="7" id="KW-1185">Reference proteome</keyword>
<dbReference type="InterPro" id="IPR004811">
    <property type="entry name" value="RelA/Spo_fam"/>
</dbReference>
<dbReference type="PANTHER" id="PTHR21262:SF31">
    <property type="entry name" value="GTP PYROPHOSPHOKINASE"/>
    <property type="match status" value="1"/>
</dbReference>
<evidence type="ECO:0000256" key="3">
    <source>
        <dbReference type="ARBA" id="ARBA00032407"/>
    </source>
</evidence>
<dbReference type="AlphaFoldDB" id="A0A6S6XVA4"/>
<dbReference type="InterPro" id="IPR004095">
    <property type="entry name" value="TGS"/>
</dbReference>
<dbReference type="NCBIfam" id="TIGR00691">
    <property type="entry name" value="spoT_relA"/>
    <property type="match status" value="1"/>
</dbReference>
<dbReference type="CDD" id="cd04876">
    <property type="entry name" value="ACT_RelA-SpoT"/>
    <property type="match status" value="1"/>
</dbReference>
<dbReference type="Pfam" id="PF04607">
    <property type="entry name" value="RelA_SpoT"/>
    <property type="match status" value="1"/>
</dbReference>
<dbReference type="PANTHER" id="PTHR21262">
    <property type="entry name" value="GUANOSINE-3',5'-BIS DIPHOSPHATE 3'-PYROPHOSPHOHYDROLASE"/>
    <property type="match status" value="1"/>
</dbReference>
<dbReference type="Proteomes" id="UP000515733">
    <property type="component" value="Chromosome"/>
</dbReference>
<dbReference type="RefSeq" id="WP_145768862.1">
    <property type="nucleotide sequence ID" value="NZ_LR778301.1"/>
</dbReference>
<dbReference type="Pfam" id="PF02824">
    <property type="entry name" value="TGS"/>
    <property type="match status" value="1"/>
</dbReference>
<comment type="function">
    <text evidence="5">In eubacteria ppGpp (guanosine 3'-diphosphate 5'-diphosphate) is a mediator of the stringent response that coordinates a variety of cellular activities in response to changes in nutritional abundance.</text>
</comment>
<dbReference type="InterPro" id="IPR033655">
    <property type="entry name" value="TGS_RelA/SpoT"/>
</dbReference>
<dbReference type="InterPro" id="IPR045865">
    <property type="entry name" value="ACT-like_dom_sf"/>
</dbReference>
<protein>
    <recommendedName>
        <fullName evidence="1">GTP pyrophosphokinase</fullName>
    </recommendedName>
    <alternativeName>
        <fullName evidence="3">(p)ppGpp synthase</fullName>
    </alternativeName>
    <alternativeName>
        <fullName evidence="2">ATP:GTP 3'-pyrophosphotransferase</fullName>
    </alternativeName>
    <alternativeName>
        <fullName evidence="4">ppGpp synthase I</fullName>
    </alternativeName>
</protein>
<proteinExistence type="inferred from homology"/>
<dbReference type="GO" id="GO:0016301">
    <property type="term" value="F:kinase activity"/>
    <property type="evidence" value="ECO:0007669"/>
    <property type="project" value="UniProtKB-KW"/>
</dbReference>
<dbReference type="Gene3D" id="3.30.460.10">
    <property type="entry name" value="Beta Polymerase, domain 2"/>
    <property type="match status" value="1"/>
</dbReference>
<dbReference type="Gene3D" id="3.10.20.30">
    <property type="match status" value="1"/>
</dbReference>
<dbReference type="InterPro" id="IPR007685">
    <property type="entry name" value="RelA_SpoT"/>
</dbReference>
<dbReference type="GO" id="GO:0008728">
    <property type="term" value="F:GTP diphosphokinase activity"/>
    <property type="evidence" value="ECO:0007669"/>
    <property type="project" value="TreeGrafter"/>
</dbReference>
<dbReference type="SUPFAM" id="SSF55021">
    <property type="entry name" value="ACT-like"/>
    <property type="match status" value="1"/>
</dbReference>
<comment type="similarity">
    <text evidence="5">Belongs to the relA/spoT family.</text>
</comment>
<dbReference type="SMART" id="SM00954">
    <property type="entry name" value="RelA_SpoT"/>
    <property type="match status" value="1"/>
</dbReference>
<accession>A0A6S6XVA4</accession>
<dbReference type="Pfam" id="PF13328">
    <property type="entry name" value="HD_4"/>
    <property type="match status" value="1"/>
</dbReference>
<evidence type="ECO:0000256" key="2">
    <source>
        <dbReference type="ARBA" id="ARBA00029754"/>
    </source>
</evidence>
<dbReference type="EMBL" id="LR778301">
    <property type="protein sequence ID" value="CAB1368810.1"/>
    <property type="molecule type" value="Genomic_DNA"/>
</dbReference>
<reference evidence="6 7" key="1">
    <citation type="submission" date="2020-03" db="EMBL/GenBank/DDBJ databases">
        <authorList>
            <consortium name="Genoscope - CEA"/>
            <person name="William W."/>
        </authorList>
    </citation>
    <scope>NUCLEOTIDE SEQUENCE [LARGE SCALE GENOMIC DNA]</scope>
    <source>
        <strain evidence="7">DSM 16959</strain>
    </source>
</reference>
<dbReference type="GO" id="GO:0015969">
    <property type="term" value="P:guanosine tetraphosphate metabolic process"/>
    <property type="evidence" value="ECO:0007669"/>
    <property type="project" value="InterPro"/>
</dbReference>